<dbReference type="STRING" id="645990.SAMN00120144_0437"/>
<keyword evidence="1" id="KW-0472">Membrane</keyword>
<accession>A0A1W1VR08</accession>
<dbReference type="Pfam" id="PF00226">
    <property type="entry name" value="DnaJ"/>
    <property type="match status" value="1"/>
</dbReference>
<dbReference type="PRINTS" id="PR00625">
    <property type="entry name" value="JDOMAIN"/>
</dbReference>
<organism evidence="3 4">
    <name type="scientific">Hymenobacter roseosalivarius DSM 11622</name>
    <dbReference type="NCBI Taxonomy" id="645990"/>
    <lineage>
        <taxon>Bacteria</taxon>
        <taxon>Pseudomonadati</taxon>
        <taxon>Bacteroidota</taxon>
        <taxon>Cytophagia</taxon>
        <taxon>Cytophagales</taxon>
        <taxon>Hymenobacteraceae</taxon>
        <taxon>Hymenobacter</taxon>
    </lineage>
</organism>
<dbReference type="InterPro" id="IPR001623">
    <property type="entry name" value="DnaJ_domain"/>
</dbReference>
<proteinExistence type="predicted"/>
<name>A0A1W1VR08_9BACT</name>
<keyword evidence="3" id="KW-0346">Stress response</keyword>
<dbReference type="GO" id="GO:0071218">
    <property type="term" value="P:cellular response to misfolded protein"/>
    <property type="evidence" value="ECO:0007669"/>
    <property type="project" value="TreeGrafter"/>
</dbReference>
<dbReference type="EMBL" id="FWWW01000070">
    <property type="protein sequence ID" value="SMB95660.1"/>
    <property type="molecule type" value="Genomic_DNA"/>
</dbReference>
<dbReference type="Gene3D" id="1.10.287.110">
    <property type="entry name" value="DnaJ domain"/>
    <property type="match status" value="1"/>
</dbReference>
<protein>
    <submittedName>
        <fullName evidence="3">Heat shock protein DnaJ domain protein</fullName>
    </submittedName>
</protein>
<keyword evidence="1" id="KW-1133">Transmembrane helix</keyword>
<sequence length="273" mass="31126">MTTHYEALEVSEQASAADIRRAYRRLVLLTHPDRTQDPAAHERYLTVNRAYDVLSLPDKRKAYDARLWALRNPPPPLVPRPVVFPHPDPAYRGPWPPPVVPRRPARDPYAAQYARYTPAARVVCRILVAFSLLLVLDSQWVLTLLQEPVVSQKYHISYSRRGGVLDSYYLTETPRASFRGQIPYKQGEVLTLTRTAIFRQVLTHRPASAPVQETINSREETLYNYGPILCFPFIMWVAAAVGIWPGSVRRRAVDAAVTAFLFALITSFFLLRT</sequence>
<evidence type="ECO:0000256" key="1">
    <source>
        <dbReference type="SAM" id="Phobius"/>
    </source>
</evidence>
<dbReference type="AlphaFoldDB" id="A0A1W1VR08"/>
<dbReference type="PROSITE" id="PS50076">
    <property type="entry name" value="DNAJ_2"/>
    <property type="match status" value="1"/>
</dbReference>
<feature type="transmembrane region" description="Helical" evidence="1">
    <location>
        <begin position="225"/>
        <end position="245"/>
    </location>
</feature>
<feature type="transmembrane region" description="Helical" evidence="1">
    <location>
        <begin position="252"/>
        <end position="271"/>
    </location>
</feature>
<dbReference type="PANTHER" id="PTHR43908:SF3">
    <property type="entry name" value="AT29763P-RELATED"/>
    <property type="match status" value="1"/>
</dbReference>
<dbReference type="GO" id="GO:0030544">
    <property type="term" value="F:Hsp70 protein binding"/>
    <property type="evidence" value="ECO:0007669"/>
    <property type="project" value="TreeGrafter"/>
</dbReference>
<dbReference type="OrthoDB" id="9779622at2"/>
<dbReference type="PANTHER" id="PTHR43908">
    <property type="entry name" value="AT29763P-RELATED"/>
    <property type="match status" value="1"/>
</dbReference>
<evidence type="ECO:0000313" key="4">
    <source>
        <dbReference type="Proteomes" id="UP000192266"/>
    </source>
</evidence>
<feature type="domain" description="J" evidence="2">
    <location>
        <begin position="3"/>
        <end position="67"/>
    </location>
</feature>
<keyword evidence="1" id="KW-0812">Transmembrane</keyword>
<keyword evidence="4" id="KW-1185">Reference proteome</keyword>
<dbReference type="CDD" id="cd06257">
    <property type="entry name" value="DnaJ"/>
    <property type="match status" value="1"/>
</dbReference>
<dbReference type="InterPro" id="IPR051100">
    <property type="entry name" value="DnaJ_subfamily_B/C"/>
</dbReference>
<evidence type="ECO:0000259" key="2">
    <source>
        <dbReference type="PROSITE" id="PS50076"/>
    </source>
</evidence>
<dbReference type="SMART" id="SM00271">
    <property type="entry name" value="DnaJ"/>
    <property type="match status" value="1"/>
</dbReference>
<dbReference type="InterPro" id="IPR036869">
    <property type="entry name" value="J_dom_sf"/>
</dbReference>
<evidence type="ECO:0000313" key="3">
    <source>
        <dbReference type="EMBL" id="SMB95660.1"/>
    </source>
</evidence>
<dbReference type="Proteomes" id="UP000192266">
    <property type="component" value="Unassembled WGS sequence"/>
</dbReference>
<dbReference type="RefSeq" id="WP_084445592.1">
    <property type="nucleotide sequence ID" value="NZ_FWWW01000070.1"/>
</dbReference>
<gene>
    <name evidence="3" type="ORF">SAMN00120144_0437</name>
</gene>
<reference evidence="3 4" key="1">
    <citation type="submission" date="2017-04" db="EMBL/GenBank/DDBJ databases">
        <authorList>
            <person name="Afonso C.L."/>
            <person name="Miller P.J."/>
            <person name="Scott M.A."/>
            <person name="Spackman E."/>
            <person name="Goraichik I."/>
            <person name="Dimitrov K.M."/>
            <person name="Suarez D.L."/>
            <person name="Swayne D.E."/>
        </authorList>
    </citation>
    <scope>NUCLEOTIDE SEQUENCE [LARGE SCALE GENOMIC DNA]</scope>
    <source>
        <strain evidence="3 4">DSM 11622</strain>
    </source>
</reference>
<dbReference type="SUPFAM" id="SSF46565">
    <property type="entry name" value="Chaperone J-domain"/>
    <property type="match status" value="1"/>
</dbReference>